<feature type="domain" description="Aminoglycoside phosphotransferase" evidence="11">
    <location>
        <begin position="75"/>
        <end position="277"/>
    </location>
</feature>
<dbReference type="FunFam" id="3.90.1200.10:FF:000007">
    <property type="entry name" value="hydroxylysine kinase isoform X1"/>
    <property type="match status" value="1"/>
</dbReference>
<gene>
    <name evidence="12" type="ORF">ZHAS_00014271</name>
</gene>
<dbReference type="InterPro" id="IPR050249">
    <property type="entry name" value="Pseudomonas-type_ThrB"/>
</dbReference>
<keyword evidence="4" id="KW-0808">Transferase</keyword>
<evidence type="ECO:0000256" key="6">
    <source>
        <dbReference type="ARBA" id="ARBA00036820"/>
    </source>
</evidence>
<dbReference type="OMA" id="EFLTRIM"/>
<feature type="compositionally biased region" description="Basic and acidic residues" evidence="10">
    <location>
        <begin position="1"/>
        <end position="12"/>
    </location>
</feature>
<proteinExistence type="inferred from homology"/>
<evidence type="ECO:0000256" key="9">
    <source>
        <dbReference type="ARBA" id="ARBA00040505"/>
    </source>
</evidence>
<evidence type="ECO:0000313" key="12">
    <source>
        <dbReference type="EMBL" id="KFB46285.1"/>
    </source>
</evidence>
<reference evidence="12 14" key="1">
    <citation type="journal article" date="2014" name="BMC Genomics">
        <title>Genome sequence of Anopheles sinensis provides insight into genetics basis of mosquito competence for malaria parasites.</title>
        <authorList>
            <person name="Zhou D."/>
            <person name="Zhang D."/>
            <person name="Ding G."/>
            <person name="Shi L."/>
            <person name="Hou Q."/>
            <person name="Ye Y."/>
            <person name="Xu Y."/>
            <person name="Zhou H."/>
            <person name="Xiong C."/>
            <person name="Li S."/>
            <person name="Yu J."/>
            <person name="Hong S."/>
            <person name="Yu X."/>
            <person name="Zou P."/>
            <person name="Chen C."/>
            <person name="Chang X."/>
            <person name="Wang W."/>
            <person name="Lv Y."/>
            <person name="Sun Y."/>
            <person name="Ma L."/>
            <person name="Shen B."/>
            <person name="Zhu C."/>
        </authorList>
    </citation>
    <scope>NUCLEOTIDE SEQUENCE [LARGE SCALE GENOMIC DNA]</scope>
</reference>
<evidence type="ECO:0000256" key="3">
    <source>
        <dbReference type="ARBA" id="ARBA00022490"/>
    </source>
</evidence>
<dbReference type="OrthoDB" id="9973935at2759"/>
<evidence type="ECO:0000256" key="10">
    <source>
        <dbReference type="SAM" id="MobiDB-lite"/>
    </source>
</evidence>
<dbReference type="PANTHER" id="PTHR21064:SF1">
    <property type="entry name" value="HYDROXYLYSINE KINASE"/>
    <property type="match status" value="1"/>
</dbReference>
<protein>
    <recommendedName>
        <fullName evidence="9">Hydroxylysine kinase</fullName>
        <ecNumber evidence="8">2.7.1.81</ecNumber>
    </recommendedName>
</protein>
<dbReference type="EnsemblMetazoa" id="ASIC014271-RA">
    <property type="protein sequence ID" value="ASIC014271-PA"/>
    <property type="gene ID" value="ASIC014271"/>
</dbReference>
<dbReference type="EMBL" id="KE525316">
    <property type="protein sequence ID" value="KFB46285.1"/>
    <property type="molecule type" value="Genomic_DNA"/>
</dbReference>
<evidence type="ECO:0000256" key="7">
    <source>
        <dbReference type="ARBA" id="ARBA00037368"/>
    </source>
</evidence>
<evidence type="ECO:0000256" key="2">
    <source>
        <dbReference type="ARBA" id="ARBA00006219"/>
    </source>
</evidence>
<dbReference type="FunFam" id="3.30.200.20:FF:000549">
    <property type="entry name" value="hydroxylysine kinase"/>
    <property type="match status" value="1"/>
</dbReference>
<dbReference type="InterPro" id="IPR011009">
    <property type="entry name" value="Kinase-like_dom_sf"/>
</dbReference>
<dbReference type="PANTHER" id="PTHR21064">
    <property type="entry name" value="AMINOGLYCOSIDE PHOSPHOTRANSFERASE DOMAIN-CONTAINING PROTEIN-RELATED"/>
    <property type="match status" value="1"/>
</dbReference>
<dbReference type="Proteomes" id="UP000030765">
    <property type="component" value="Unassembled WGS sequence"/>
</dbReference>
<feature type="compositionally biased region" description="Polar residues" evidence="10">
    <location>
        <begin position="13"/>
        <end position="22"/>
    </location>
</feature>
<accession>A0A084W7U1</accession>
<dbReference type="InterPro" id="IPR002575">
    <property type="entry name" value="Aminoglycoside_PTrfase"/>
</dbReference>
<keyword evidence="14" id="KW-1185">Reference proteome</keyword>
<comment type="subcellular location">
    <subcellularLocation>
        <location evidence="1">Cytoplasm</location>
    </subcellularLocation>
</comment>
<dbReference type="GO" id="GO:0005737">
    <property type="term" value="C:cytoplasm"/>
    <property type="evidence" value="ECO:0007669"/>
    <property type="project" value="UniProtKB-SubCell"/>
</dbReference>
<evidence type="ECO:0000313" key="14">
    <source>
        <dbReference type="Proteomes" id="UP000030765"/>
    </source>
</evidence>
<name>A0A084W7U1_ANOSI</name>
<dbReference type="STRING" id="74873.A0A084W7U1"/>
<dbReference type="Gene3D" id="3.30.200.20">
    <property type="entry name" value="Phosphorylase Kinase, domain 1"/>
    <property type="match status" value="1"/>
</dbReference>
<evidence type="ECO:0000256" key="1">
    <source>
        <dbReference type="ARBA" id="ARBA00004496"/>
    </source>
</evidence>
<dbReference type="VEuPathDB" id="VectorBase:ASIC014271"/>
<comment type="catalytic activity">
    <reaction evidence="6">
        <text>(5R)-5-hydroxy-L-lysine + GTP = (5R)-5-phosphooxy-L-lysine + GDP + H(+)</text>
        <dbReference type="Rhea" id="RHEA:19049"/>
        <dbReference type="ChEBI" id="CHEBI:15378"/>
        <dbReference type="ChEBI" id="CHEBI:37565"/>
        <dbReference type="ChEBI" id="CHEBI:57882"/>
        <dbReference type="ChEBI" id="CHEBI:58189"/>
        <dbReference type="ChEBI" id="CHEBI:58357"/>
        <dbReference type="EC" id="2.7.1.81"/>
    </reaction>
</comment>
<keyword evidence="3" id="KW-0963">Cytoplasm</keyword>
<reference evidence="13" key="2">
    <citation type="submission" date="2020-05" db="UniProtKB">
        <authorList>
            <consortium name="EnsemblMetazoa"/>
        </authorList>
    </citation>
    <scope>IDENTIFICATION</scope>
</reference>
<evidence type="ECO:0000313" key="13">
    <source>
        <dbReference type="EnsemblMetazoa" id="ASIC014271-PA"/>
    </source>
</evidence>
<dbReference type="SUPFAM" id="SSF56112">
    <property type="entry name" value="Protein kinase-like (PK-like)"/>
    <property type="match status" value="1"/>
</dbReference>
<dbReference type="Pfam" id="PF01636">
    <property type="entry name" value="APH"/>
    <property type="match status" value="1"/>
</dbReference>
<dbReference type="EC" id="2.7.1.81" evidence="8"/>
<sequence>MNEGKSSTERNETLNPGSQIRPTVSDDDVRKLAERLYGITVLEMCELDSYDDRNYMIQADSYVKNPILKSINTSGYVMKIANSLDSKDESFFHAQTEIMLHLRKRDIKCPLPVQNINGKYHSVEKLGESDHVVRLLEYIPGKVFHGVPHPDHIFYQAGQFIARIDSALKSIDKEKVVNRQSIWMLDNFLKLKDFLYVVKDEYHKGIIEQVLSAYQRRIVPNLDEYEQGVIYGDFNEHNIIVNKKATNSKDYEITGIIDFGDVCYSKYVFELAIAMTYMILESNDLDTGGLVIAGYSMIRLIPQHEKDILRVAIAARICQSLVLGLYTATVDANNQYILSTQARGWSVLEALWNETDKNLLDRWATVAEEYLTRSSK</sequence>
<dbReference type="GO" id="GO:0047992">
    <property type="term" value="F:hydroxylysine kinase activity"/>
    <property type="evidence" value="ECO:0007669"/>
    <property type="project" value="UniProtKB-EC"/>
</dbReference>
<feature type="region of interest" description="Disordered" evidence="10">
    <location>
        <begin position="1"/>
        <end position="25"/>
    </location>
</feature>
<dbReference type="AlphaFoldDB" id="A0A084W7U1"/>
<evidence type="ECO:0000259" key="11">
    <source>
        <dbReference type="Pfam" id="PF01636"/>
    </source>
</evidence>
<keyword evidence="5" id="KW-0418">Kinase</keyword>
<evidence type="ECO:0000256" key="4">
    <source>
        <dbReference type="ARBA" id="ARBA00022679"/>
    </source>
</evidence>
<organism evidence="12">
    <name type="scientific">Anopheles sinensis</name>
    <name type="common">Mosquito</name>
    <dbReference type="NCBI Taxonomy" id="74873"/>
    <lineage>
        <taxon>Eukaryota</taxon>
        <taxon>Metazoa</taxon>
        <taxon>Ecdysozoa</taxon>
        <taxon>Arthropoda</taxon>
        <taxon>Hexapoda</taxon>
        <taxon>Insecta</taxon>
        <taxon>Pterygota</taxon>
        <taxon>Neoptera</taxon>
        <taxon>Endopterygota</taxon>
        <taxon>Diptera</taxon>
        <taxon>Nematocera</taxon>
        <taxon>Culicoidea</taxon>
        <taxon>Culicidae</taxon>
        <taxon>Anophelinae</taxon>
        <taxon>Anopheles</taxon>
    </lineage>
</organism>
<evidence type="ECO:0000256" key="5">
    <source>
        <dbReference type="ARBA" id="ARBA00022777"/>
    </source>
</evidence>
<dbReference type="VEuPathDB" id="VectorBase:ASIS017341"/>
<dbReference type="Gene3D" id="3.90.1200.10">
    <property type="match status" value="1"/>
</dbReference>
<evidence type="ECO:0000256" key="8">
    <source>
        <dbReference type="ARBA" id="ARBA00038873"/>
    </source>
</evidence>
<comment type="similarity">
    <text evidence="2">Belongs to the aminoglycoside phosphotransferase family.</text>
</comment>
<dbReference type="EMBL" id="ATLV01021298">
    <property type="status" value="NOT_ANNOTATED_CDS"/>
    <property type="molecule type" value="Genomic_DNA"/>
</dbReference>
<comment type="function">
    <text evidence="7">Catalyzes the GTP-dependent phosphorylation of 5-hydroxy-L-lysine.</text>
</comment>